<evidence type="ECO:0000313" key="5">
    <source>
        <dbReference type="Proteomes" id="UP000327013"/>
    </source>
</evidence>
<name>A0A5N6R2H2_9ROSI</name>
<keyword evidence="5" id="KW-1185">Reference proteome</keyword>
<organism evidence="4 5">
    <name type="scientific">Carpinus fangiana</name>
    <dbReference type="NCBI Taxonomy" id="176857"/>
    <lineage>
        <taxon>Eukaryota</taxon>
        <taxon>Viridiplantae</taxon>
        <taxon>Streptophyta</taxon>
        <taxon>Embryophyta</taxon>
        <taxon>Tracheophyta</taxon>
        <taxon>Spermatophyta</taxon>
        <taxon>Magnoliopsida</taxon>
        <taxon>eudicotyledons</taxon>
        <taxon>Gunneridae</taxon>
        <taxon>Pentapetalae</taxon>
        <taxon>rosids</taxon>
        <taxon>fabids</taxon>
        <taxon>Fagales</taxon>
        <taxon>Betulaceae</taxon>
        <taxon>Carpinus</taxon>
    </lineage>
</organism>
<evidence type="ECO:0000256" key="2">
    <source>
        <dbReference type="PROSITE-ProRule" id="PRU00708"/>
    </source>
</evidence>
<accession>A0A5N6R2H2</accession>
<evidence type="ECO:0000256" key="3">
    <source>
        <dbReference type="SAM" id="MobiDB-lite"/>
    </source>
</evidence>
<dbReference type="InterPro" id="IPR011990">
    <property type="entry name" value="TPR-like_helical_dom_sf"/>
</dbReference>
<dbReference type="PANTHER" id="PTHR47493">
    <property type="entry name" value="OS08G0520200 PROTEIN"/>
    <property type="match status" value="1"/>
</dbReference>
<reference evidence="4 5" key="1">
    <citation type="submission" date="2019-06" db="EMBL/GenBank/DDBJ databases">
        <title>A chromosomal-level reference genome of Carpinus fangiana (Coryloideae, Betulaceae).</title>
        <authorList>
            <person name="Yang X."/>
            <person name="Wang Z."/>
            <person name="Zhang L."/>
            <person name="Hao G."/>
            <person name="Liu J."/>
            <person name="Yang Y."/>
        </authorList>
    </citation>
    <scope>NUCLEOTIDE SEQUENCE [LARGE SCALE GENOMIC DNA]</scope>
    <source>
        <strain evidence="4">Cfa_2016G</strain>
        <tissue evidence="4">Leaf</tissue>
    </source>
</reference>
<dbReference type="AlphaFoldDB" id="A0A5N6R2H2"/>
<dbReference type="Proteomes" id="UP000327013">
    <property type="component" value="Chromosome 3"/>
</dbReference>
<dbReference type="PANTHER" id="PTHR47493:SF3">
    <property type="entry name" value="PENTACOTRIPEPTIDE-REPEAT REGION OF PRORP DOMAIN-CONTAINING PROTEIN"/>
    <property type="match status" value="1"/>
</dbReference>
<gene>
    <name evidence="4" type="ORF">FH972_008662</name>
</gene>
<feature type="repeat" description="PPR" evidence="2">
    <location>
        <begin position="222"/>
        <end position="256"/>
    </location>
</feature>
<dbReference type="OrthoDB" id="185373at2759"/>
<feature type="repeat" description="PPR" evidence="2">
    <location>
        <begin position="257"/>
        <end position="291"/>
    </location>
</feature>
<dbReference type="EMBL" id="CM017323">
    <property type="protein sequence ID" value="KAE8022901.1"/>
    <property type="molecule type" value="Genomic_DNA"/>
</dbReference>
<dbReference type="InterPro" id="IPR002885">
    <property type="entry name" value="PPR_rpt"/>
</dbReference>
<dbReference type="Pfam" id="PF01535">
    <property type="entry name" value="PPR"/>
    <property type="match status" value="1"/>
</dbReference>
<sequence>MKAAGRSAMAHHIQCNNIAFTWRPNSDPNSTSSSSSSNNIFPKTTLTKPSRKFPFLTTQTSLSSLQPSPAHSNGTRYTTLPVETSYEHQKIRDLLEKLGKKNACPLLILRDDGDWTKDQFWAVVRFLKHASRSHEILQVFDTWKNKEESRINEFYYEKIIWLLGEEGSIEEAVTLFLEMKSHGLRPSLGTYNSIIHCFAEKGNFDDALFYLNEMKKANLAPETDTYDGLIQAYGRYKMYDEMGMCVKKMELDGCSPDHITYNLLIREFSQAGLLTRMERLSQKMLSKKMDLQSSTLVAMLEAYARFGILGKMEKVYRRVLNSKTPLKDDLIRKLARVYIGNHMFSRLDYLGLDVSSTVGATDLVWCLRLLSRACLLSRKGMDCIVREMEEANFSWDVTVANIIMLAYLKIKDFTHLRAFLSQLPSHHVKPDIVTVGILFDAIRIDFDGTVALETWRRMGDLDRPVEMNTDPLVLTAFGKGHFLRTCEEVYCSLEPQAREKRTWTYHTLIDLVLKYDGRKSQLNEVKVS</sequence>
<evidence type="ECO:0000256" key="1">
    <source>
        <dbReference type="ARBA" id="ARBA00022737"/>
    </source>
</evidence>
<proteinExistence type="predicted"/>
<dbReference type="NCBIfam" id="TIGR00756">
    <property type="entry name" value="PPR"/>
    <property type="match status" value="3"/>
</dbReference>
<feature type="repeat" description="PPR" evidence="2">
    <location>
        <begin position="152"/>
        <end position="186"/>
    </location>
</feature>
<feature type="repeat" description="PPR" evidence="2">
    <location>
        <begin position="187"/>
        <end position="221"/>
    </location>
</feature>
<dbReference type="Gene3D" id="1.25.40.10">
    <property type="entry name" value="Tetratricopeptide repeat domain"/>
    <property type="match status" value="2"/>
</dbReference>
<evidence type="ECO:0008006" key="6">
    <source>
        <dbReference type="Google" id="ProtNLM"/>
    </source>
</evidence>
<feature type="region of interest" description="Disordered" evidence="3">
    <location>
        <begin position="24"/>
        <end position="46"/>
    </location>
</feature>
<protein>
    <recommendedName>
        <fullName evidence="6">Pentacotripeptide-repeat region of PRORP domain-containing protein</fullName>
    </recommendedName>
</protein>
<dbReference type="PROSITE" id="PS51375">
    <property type="entry name" value="PPR"/>
    <property type="match status" value="4"/>
</dbReference>
<feature type="compositionally biased region" description="Low complexity" evidence="3">
    <location>
        <begin position="25"/>
        <end position="39"/>
    </location>
</feature>
<keyword evidence="1" id="KW-0677">Repeat</keyword>
<evidence type="ECO:0000313" key="4">
    <source>
        <dbReference type="EMBL" id="KAE8022901.1"/>
    </source>
</evidence>
<dbReference type="Pfam" id="PF13812">
    <property type="entry name" value="PPR_3"/>
    <property type="match status" value="1"/>
</dbReference>